<dbReference type="EMBL" id="GBRH01162029">
    <property type="protein sequence ID" value="JAE35867.1"/>
    <property type="molecule type" value="Transcribed_RNA"/>
</dbReference>
<organism evidence="1">
    <name type="scientific">Arundo donax</name>
    <name type="common">Giant reed</name>
    <name type="synonym">Donax arundinaceus</name>
    <dbReference type="NCBI Taxonomy" id="35708"/>
    <lineage>
        <taxon>Eukaryota</taxon>
        <taxon>Viridiplantae</taxon>
        <taxon>Streptophyta</taxon>
        <taxon>Embryophyta</taxon>
        <taxon>Tracheophyta</taxon>
        <taxon>Spermatophyta</taxon>
        <taxon>Magnoliopsida</taxon>
        <taxon>Liliopsida</taxon>
        <taxon>Poales</taxon>
        <taxon>Poaceae</taxon>
        <taxon>PACMAD clade</taxon>
        <taxon>Arundinoideae</taxon>
        <taxon>Arundineae</taxon>
        <taxon>Arundo</taxon>
    </lineage>
</organism>
<name>A0A0A9HGJ0_ARUDO</name>
<dbReference type="AlphaFoldDB" id="A0A0A9HGJ0"/>
<evidence type="ECO:0000313" key="1">
    <source>
        <dbReference type="EMBL" id="JAE35867.1"/>
    </source>
</evidence>
<protein>
    <submittedName>
        <fullName evidence="1">Uncharacterized protein</fullName>
    </submittedName>
</protein>
<reference evidence="1" key="1">
    <citation type="submission" date="2014-09" db="EMBL/GenBank/DDBJ databases">
        <authorList>
            <person name="Magalhaes I.L.F."/>
            <person name="Oliveira U."/>
            <person name="Santos F.R."/>
            <person name="Vidigal T.H.D.A."/>
            <person name="Brescovit A.D."/>
            <person name="Santos A.J."/>
        </authorList>
    </citation>
    <scope>NUCLEOTIDE SEQUENCE</scope>
    <source>
        <tissue evidence="1">Shoot tissue taken approximately 20 cm above the soil surface</tissue>
    </source>
</reference>
<accession>A0A0A9HGJ0</accession>
<proteinExistence type="predicted"/>
<reference evidence="1" key="2">
    <citation type="journal article" date="2015" name="Data Brief">
        <title>Shoot transcriptome of the giant reed, Arundo donax.</title>
        <authorList>
            <person name="Barrero R.A."/>
            <person name="Guerrero F.D."/>
            <person name="Moolhuijzen P."/>
            <person name="Goolsby J.A."/>
            <person name="Tidwell J."/>
            <person name="Bellgard S.E."/>
            <person name="Bellgard M.I."/>
        </authorList>
    </citation>
    <scope>NUCLEOTIDE SEQUENCE</scope>
    <source>
        <tissue evidence="1">Shoot tissue taken approximately 20 cm above the soil surface</tissue>
    </source>
</reference>
<sequence length="17" mass="2007">MCSLFDIKRTNTDSNFD</sequence>